<evidence type="ECO:0008006" key="3">
    <source>
        <dbReference type="Google" id="ProtNLM"/>
    </source>
</evidence>
<dbReference type="EMBL" id="NPIC01000013">
    <property type="protein sequence ID" value="RDL31015.1"/>
    <property type="molecule type" value="Genomic_DNA"/>
</dbReference>
<dbReference type="InterPro" id="IPR050275">
    <property type="entry name" value="PGM_Phosphatase"/>
</dbReference>
<comment type="caution">
    <text evidence="1">The sequence shown here is derived from an EMBL/GenBank/DDBJ whole genome shotgun (WGS) entry which is preliminary data.</text>
</comment>
<dbReference type="OrthoDB" id="496981at2759"/>
<dbReference type="SUPFAM" id="SSF53254">
    <property type="entry name" value="Phosphoglycerate mutase-like"/>
    <property type="match status" value="1"/>
</dbReference>
<evidence type="ECO:0000313" key="2">
    <source>
        <dbReference type="Proteomes" id="UP000254866"/>
    </source>
</evidence>
<dbReference type="SMART" id="SM00855">
    <property type="entry name" value="PGAM"/>
    <property type="match status" value="1"/>
</dbReference>
<dbReference type="PANTHER" id="PTHR48100:SF24">
    <property type="entry name" value="PHOSPHOGLYCERATE MUTASE"/>
    <property type="match status" value="1"/>
</dbReference>
<reference evidence="1 2" key="1">
    <citation type="journal article" date="2018" name="IMA Fungus">
        <title>IMA Genome-F 9: Draft genome sequence of Annulohypoxylon stygium, Aspergillus mulundensis, Berkeleyomyces basicola (syn. Thielaviopsis basicola), Ceratocystis smalleyi, two Cercospora beticola strains, Coleophoma cylindrospora, Fusarium fracticaudum, Phialophora cf. hyalina, and Morchella septimelata.</title>
        <authorList>
            <person name="Wingfield B.D."/>
            <person name="Bills G.F."/>
            <person name="Dong Y."/>
            <person name="Huang W."/>
            <person name="Nel W.J."/>
            <person name="Swalarsk-Parry B.S."/>
            <person name="Vaghefi N."/>
            <person name="Wilken P.M."/>
            <person name="An Z."/>
            <person name="de Beer Z.W."/>
            <person name="De Vos L."/>
            <person name="Chen L."/>
            <person name="Duong T.A."/>
            <person name="Gao Y."/>
            <person name="Hammerbacher A."/>
            <person name="Kikkert J.R."/>
            <person name="Li Y."/>
            <person name="Li H."/>
            <person name="Li K."/>
            <person name="Li Q."/>
            <person name="Liu X."/>
            <person name="Ma X."/>
            <person name="Naidoo K."/>
            <person name="Pethybridge S.J."/>
            <person name="Sun J."/>
            <person name="Steenkamp E.T."/>
            <person name="van der Nest M.A."/>
            <person name="van Wyk S."/>
            <person name="Wingfield M.J."/>
            <person name="Xiong C."/>
            <person name="Yue Q."/>
            <person name="Zhang X."/>
        </authorList>
    </citation>
    <scope>NUCLEOTIDE SEQUENCE [LARGE SCALE GENOMIC DNA]</scope>
    <source>
        <strain evidence="1 2">BP 5553</strain>
    </source>
</reference>
<keyword evidence="2" id="KW-1185">Reference proteome</keyword>
<dbReference type="GO" id="GO:0005737">
    <property type="term" value="C:cytoplasm"/>
    <property type="evidence" value="ECO:0007669"/>
    <property type="project" value="TreeGrafter"/>
</dbReference>
<accession>A0A370TAQ0</accession>
<name>A0A370TAQ0_9HELO</name>
<dbReference type="Gene3D" id="3.40.50.1240">
    <property type="entry name" value="Phosphoglycerate mutase-like"/>
    <property type="match status" value="1"/>
</dbReference>
<dbReference type="InterPro" id="IPR029033">
    <property type="entry name" value="His_PPase_superfam"/>
</dbReference>
<dbReference type="CDD" id="cd07067">
    <property type="entry name" value="HP_PGM_like"/>
    <property type="match status" value="1"/>
</dbReference>
<dbReference type="RefSeq" id="XP_031865264.1">
    <property type="nucleotide sequence ID" value="XM_032018427.1"/>
</dbReference>
<proteinExistence type="predicted"/>
<protein>
    <recommendedName>
        <fullName evidence="3">Phosphoglycerate mutase-like protein</fullName>
    </recommendedName>
</protein>
<dbReference type="InterPro" id="IPR013078">
    <property type="entry name" value="His_Pase_superF_clade-1"/>
</dbReference>
<dbReference type="Pfam" id="PF00300">
    <property type="entry name" value="His_Phos_1"/>
    <property type="match status" value="1"/>
</dbReference>
<gene>
    <name evidence="1" type="ORF">BP5553_09804</name>
</gene>
<sequence length="257" mass="28825">MPPTIILIRHAEALHNISNKFFSLFADAQKSNHPSQDYTIRDPPLTELGKQTQCAALSESLQTFPLSQDIGLIVVSPMTRALQTADNSLGWLMNQGVPAIPQAEWQENTVNSIDIGRPVAELEKEFPQFDWTQIDPVFPAKEGLYEFSQKALTKRGVVARIWLHERKEKVIAVISHDGFMRVGICQRKFGNADYRVFDFEENGLGLVEWKSTEEKGGGLGTSPKGHFGWLPNDFKYMPKNIATTTETNYESTTVLGV</sequence>
<dbReference type="Proteomes" id="UP000254866">
    <property type="component" value="Unassembled WGS sequence"/>
</dbReference>
<dbReference type="GO" id="GO:0016791">
    <property type="term" value="F:phosphatase activity"/>
    <property type="evidence" value="ECO:0007669"/>
    <property type="project" value="TreeGrafter"/>
</dbReference>
<organism evidence="1 2">
    <name type="scientific">Venustampulla echinocandica</name>
    <dbReference type="NCBI Taxonomy" id="2656787"/>
    <lineage>
        <taxon>Eukaryota</taxon>
        <taxon>Fungi</taxon>
        <taxon>Dikarya</taxon>
        <taxon>Ascomycota</taxon>
        <taxon>Pezizomycotina</taxon>
        <taxon>Leotiomycetes</taxon>
        <taxon>Helotiales</taxon>
        <taxon>Pleuroascaceae</taxon>
        <taxon>Venustampulla</taxon>
    </lineage>
</organism>
<dbReference type="PANTHER" id="PTHR48100">
    <property type="entry name" value="BROAD-SPECIFICITY PHOSPHATASE YOR283W-RELATED"/>
    <property type="match status" value="1"/>
</dbReference>
<dbReference type="GeneID" id="43602653"/>
<dbReference type="AlphaFoldDB" id="A0A370TAQ0"/>
<evidence type="ECO:0000313" key="1">
    <source>
        <dbReference type="EMBL" id="RDL31015.1"/>
    </source>
</evidence>